<sequence length="51" mass="6051">MRSLCGIQTLTRKLPDMLRTLMTRQTPERLQNSLEIRRNQSQYFSLIILAD</sequence>
<proteinExistence type="predicted"/>
<evidence type="ECO:0000313" key="1">
    <source>
        <dbReference type="EMBL" id="KAH3784239.1"/>
    </source>
</evidence>
<keyword evidence="2" id="KW-1185">Reference proteome</keyword>
<evidence type="ECO:0000313" key="2">
    <source>
        <dbReference type="Proteomes" id="UP000828390"/>
    </source>
</evidence>
<organism evidence="1 2">
    <name type="scientific">Dreissena polymorpha</name>
    <name type="common">Zebra mussel</name>
    <name type="synonym">Mytilus polymorpha</name>
    <dbReference type="NCBI Taxonomy" id="45954"/>
    <lineage>
        <taxon>Eukaryota</taxon>
        <taxon>Metazoa</taxon>
        <taxon>Spiralia</taxon>
        <taxon>Lophotrochozoa</taxon>
        <taxon>Mollusca</taxon>
        <taxon>Bivalvia</taxon>
        <taxon>Autobranchia</taxon>
        <taxon>Heteroconchia</taxon>
        <taxon>Euheterodonta</taxon>
        <taxon>Imparidentia</taxon>
        <taxon>Neoheterodontei</taxon>
        <taxon>Myida</taxon>
        <taxon>Dreissenoidea</taxon>
        <taxon>Dreissenidae</taxon>
        <taxon>Dreissena</taxon>
    </lineage>
</organism>
<name>A0A9D4EP34_DREPO</name>
<gene>
    <name evidence="1" type="ORF">DPMN_162192</name>
</gene>
<dbReference type="Proteomes" id="UP000828390">
    <property type="component" value="Unassembled WGS sequence"/>
</dbReference>
<dbReference type="EMBL" id="JAIWYP010000008">
    <property type="protein sequence ID" value="KAH3784239.1"/>
    <property type="molecule type" value="Genomic_DNA"/>
</dbReference>
<dbReference type="AlphaFoldDB" id="A0A9D4EP34"/>
<protein>
    <submittedName>
        <fullName evidence="1">Uncharacterized protein</fullName>
    </submittedName>
</protein>
<reference evidence="1" key="1">
    <citation type="journal article" date="2019" name="bioRxiv">
        <title>The Genome of the Zebra Mussel, Dreissena polymorpha: A Resource for Invasive Species Research.</title>
        <authorList>
            <person name="McCartney M.A."/>
            <person name="Auch B."/>
            <person name="Kono T."/>
            <person name="Mallez S."/>
            <person name="Zhang Y."/>
            <person name="Obille A."/>
            <person name="Becker A."/>
            <person name="Abrahante J.E."/>
            <person name="Garbe J."/>
            <person name="Badalamenti J.P."/>
            <person name="Herman A."/>
            <person name="Mangelson H."/>
            <person name="Liachko I."/>
            <person name="Sullivan S."/>
            <person name="Sone E.D."/>
            <person name="Koren S."/>
            <person name="Silverstein K.A.T."/>
            <person name="Beckman K.B."/>
            <person name="Gohl D.M."/>
        </authorList>
    </citation>
    <scope>NUCLEOTIDE SEQUENCE</scope>
    <source>
        <strain evidence="1">Duluth1</strain>
        <tissue evidence="1">Whole animal</tissue>
    </source>
</reference>
<reference evidence="1" key="2">
    <citation type="submission" date="2020-11" db="EMBL/GenBank/DDBJ databases">
        <authorList>
            <person name="McCartney M.A."/>
            <person name="Auch B."/>
            <person name="Kono T."/>
            <person name="Mallez S."/>
            <person name="Becker A."/>
            <person name="Gohl D.M."/>
            <person name="Silverstein K.A.T."/>
            <person name="Koren S."/>
            <person name="Bechman K.B."/>
            <person name="Herman A."/>
            <person name="Abrahante J.E."/>
            <person name="Garbe J."/>
        </authorList>
    </citation>
    <scope>NUCLEOTIDE SEQUENCE</scope>
    <source>
        <strain evidence="1">Duluth1</strain>
        <tissue evidence="1">Whole animal</tissue>
    </source>
</reference>
<comment type="caution">
    <text evidence="1">The sequence shown here is derived from an EMBL/GenBank/DDBJ whole genome shotgun (WGS) entry which is preliminary data.</text>
</comment>
<accession>A0A9D4EP34</accession>